<dbReference type="Proteomes" id="UP000007844">
    <property type="component" value="Chromosome"/>
</dbReference>
<keyword evidence="1" id="KW-0812">Transmembrane</keyword>
<keyword evidence="1" id="KW-1133">Transmembrane helix</keyword>
<dbReference type="KEGG" id="daf:Desaf_3583"/>
<dbReference type="STRING" id="690850.Desaf_3583"/>
<proteinExistence type="predicted"/>
<keyword evidence="1" id="KW-0472">Membrane</keyword>
<organism evidence="2 3">
    <name type="scientific">Desulfocurvibacter africanus subsp. africanus str. Walvis Bay</name>
    <dbReference type="NCBI Taxonomy" id="690850"/>
    <lineage>
        <taxon>Bacteria</taxon>
        <taxon>Pseudomonadati</taxon>
        <taxon>Thermodesulfobacteriota</taxon>
        <taxon>Desulfovibrionia</taxon>
        <taxon>Desulfovibrionales</taxon>
        <taxon>Desulfovibrionaceae</taxon>
        <taxon>Desulfocurvibacter</taxon>
    </lineage>
</organism>
<evidence type="ECO:0000313" key="3">
    <source>
        <dbReference type="Proteomes" id="UP000007844"/>
    </source>
</evidence>
<sequence precursor="true">MRKTDPELNVAAALYALAFVAAFVAAIVLATCWR</sequence>
<gene>
    <name evidence="2" type="ORF">Desaf_3583</name>
</gene>
<dbReference type="EMBL" id="CP003221">
    <property type="protein sequence ID" value="EGJ51862.1"/>
    <property type="molecule type" value="Genomic_DNA"/>
</dbReference>
<name>F3YY86_DESAF</name>
<keyword evidence="3" id="KW-1185">Reference proteome</keyword>
<dbReference type="AlphaFoldDB" id="F3YY86"/>
<evidence type="ECO:0000256" key="1">
    <source>
        <dbReference type="SAM" id="Phobius"/>
    </source>
</evidence>
<protein>
    <submittedName>
        <fullName evidence="2">Uncharacterized protein</fullName>
    </submittedName>
</protein>
<dbReference type="HOGENOM" id="CLU_3373376_0_0_7"/>
<feature type="transmembrane region" description="Helical" evidence="1">
    <location>
        <begin position="12"/>
        <end position="33"/>
    </location>
</feature>
<accession>F3YY86</accession>
<evidence type="ECO:0000313" key="2">
    <source>
        <dbReference type="EMBL" id="EGJ51862.1"/>
    </source>
</evidence>
<reference evidence="2 3" key="1">
    <citation type="journal article" date="2011" name="J. Bacteriol.">
        <title>Genome sequence of the mercury-methylating and pleomorphic Desulfovibrio africanus Strain Walvis Bay.</title>
        <authorList>
            <person name="Brown S.D."/>
            <person name="Wall J.D."/>
            <person name="Kucken A.M."/>
            <person name="Gilmour C.C."/>
            <person name="Podar M."/>
            <person name="Brandt C.C."/>
            <person name="Teshima H."/>
            <person name="Detter J.C."/>
            <person name="Han C.S."/>
            <person name="Land M.L."/>
            <person name="Lucas S."/>
            <person name="Han J."/>
            <person name="Pennacchio L."/>
            <person name="Nolan M."/>
            <person name="Pitluck S."/>
            <person name="Woyke T."/>
            <person name="Goodwin L."/>
            <person name="Palumbo A.V."/>
            <person name="Elias D.A."/>
        </authorList>
    </citation>
    <scope>NUCLEOTIDE SEQUENCE [LARGE SCALE GENOMIC DNA]</scope>
    <source>
        <strain evidence="2 3">Walvis Bay</strain>
    </source>
</reference>